<dbReference type="AlphaFoldDB" id="A0A8H7AKG7"/>
<feature type="compositionally biased region" description="Basic and acidic residues" evidence="1">
    <location>
        <begin position="150"/>
        <end position="167"/>
    </location>
</feature>
<name>A0A8H7AKG7_9EURO</name>
<comment type="caution">
    <text evidence="3">The sequence shown here is derived from an EMBL/GenBank/DDBJ whole genome shotgun (WGS) entry which is preliminary data.</text>
</comment>
<dbReference type="InterPro" id="IPR013729">
    <property type="entry name" value="MBF1_N"/>
</dbReference>
<dbReference type="Pfam" id="PF08523">
    <property type="entry name" value="MBF1"/>
    <property type="match status" value="1"/>
</dbReference>
<dbReference type="GO" id="GO:0003677">
    <property type="term" value="F:DNA binding"/>
    <property type="evidence" value="ECO:0007669"/>
    <property type="project" value="InterPro"/>
</dbReference>
<evidence type="ECO:0000313" key="3">
    <source>
        <dbReference type="EMBL" id="KAF7510780.1"/>
    </source>
</evidence>
<feature type="domain" description="Multiprotein bridging factor 1 N-terminal" evidence="2">
    <location>
        <begin position="3"/>
        <end position="77"/>
    </location>
</feature>
<evidence type="ECO:0000259" key="2">
    <source>
        <dbReference type="Pfam" id="PF08523"/>
    </source>
</evidence>
<feature type="region of interest" description="Disordered" evidence="1">
    <location>
        <begin position="146"/>
        <end position="167"/>
    </location>
</feature>
<reference evidence="3" key="1">
    <citation type="submission" date="2020-02" db="EMBL/GenBank/DDBJ databases">
        <authorList>
            <person name="Palmer J.M."/>
        </authorList>
    </citation>
    <scope>NUCLEOTIDE SEQUENCE</scope>
    <source>
        <strain evidence="3">EPUS1.4</strain>
        <tissue evidence="3">Thallus</tissue>
    </source>
</reference>
<dbReference type="InterPro" id="IPR010982">
    <property type="entry name" value="Lambda_DNA-bd_dom_sf"/>
</dbReference>
<feature type="compositionally biased region" description="Basic and acidic residues" evidence="1">
    <location>
        <begin position="55"/>
        <end position="67"/>
    </location>
</feature>
<feature type="region of interest" description="Disordered" evidence="1">
    <location>
        <begin position="1"/>
        <end position="72"/>
    </location>
</feature>
<proteinExistence type="predicted"/>
<keyword evidence="4" id="KW-1185">Reference proteome</keyword>
<dbReference type="Gene3D" id="1.10.260.40">
    <property type="entry name" value="lambda repressor-like DNA-binding domains"/>
    <property type="match status" value="1"/>
</dbReference>
<gene>
    <name evidence="3" type="ORF">GJ744_005880</name>
</gene>
<dbReference type="Proteomes" id="UP000606974">
    <property type="component" value="Unassembled WGS sequence"/>
</dbReference>
<sequence>MSSEWDDSTHIGQSRSRGGGVPRPKVVKTKAELNAAMRVGGVQTAKKVGSANSKPKLEGQKDRKIDEATAPGAIPKIDRNIVDAIQSQLSKQDLTSEQLAQKMSVPKSDVSKLLNYNSNRPSTELLQKVQAKLHVIVTGSNIGQLTKQGKINEKKREEEKAKAAAAK</sequence>
<dbReference type="SUPFAM" id="SSF47413">
    <property type="entry name" value="lambda repressor-like DNA-binding domains"/>
    <property type="match status" value="1"/>
</dbReference>
<accession>A0A8H7AKG7</accession>
<dbReference type="EMBL" id="JAACFV010000026">
    <property type="protein sequence ID" value="KAF7510780.1"/>
    <property type="molecule type" value="Genomic_DNA"/>
</dbReference>
<organism evidence="3 4">
    <name type="scientific">Endocarpon pusillum</name>
    <dbReference type="NCBI Taxonomy" id="364733"/>
    <lineage>
        <taxon>Eukaryota</taxon>
        <taxon>Fungi</taxon>
        <taxon>Dikarya</taxon>
        <taxon>Ascomycota</taxon>
        <taxon>Pezizomycotina</taxon>
        <taxon>Eurotiomycetes</taxon>
        <taxon>Chaetothyriomycetidae</taxon>
        <taxon>Verrucariales</taxon>
        <taxon>Verrucariaceae</taxon>
        <taxon>Endocarpon</taxon>
    </lineage>
</organism>
<protein>
    <recommendedName>
        <fullName evidence="2">Multiprotein bridging factor 1 N-terminal domain-containing protein</fullName>
    </recommendedName>
</protein>
<dbReference type="OrthoDB" id="10253401at2759"/>
<evidence type="ECO:0000256" key="1">
    <source>
        <dbReference type="SAM" id="MobiDB-lite"/>
    </source>
</evidence>
<evidence type="ECO:0000313" key="4">
    <source>
        <dbReference type="Proteomes" id="UP000606974"/>
    </source>
</evidence>